<accession>A0ABR4Q9W2</accession>
<proteinExistence type="predicted"/>
<organism evidence="2 3">
    <name type="scientific">Taenia crassiceps</name>
    <dbReference type="NCBI Taxonomy" id="6207"/>
    <lineage>
        <taxon>Eukaryota</taxon>
        <taxon>Metazoa</taxon>
        <taxon>Spiralia</taxon>
        <taxon>Lophotrochozoa</taxon>
        <taxon>Platyhelminthes</taxon>
        <taxon>Cestoda</taxon>
        <taxon>Eucestoda</taxon>
        <taxon>Cyclophyllidea</taxon>
        <taxon>Taeniidae</taxon>
        <taxon>Taenia</taxon>
    </lineage>
</organism>
<protein>
    <recommendedName>
        <fullName evidence="4">EamA domain-containing protein</fullName>
    </recommendedName>
</protein>
<keyword evidence="3" id="KW-1185">Reference proteome</keyword>
<sequence length="127" mass="14323">MGSRKQLLHHSKQGEYAERNAIWPLAYSTIKSLLPRRILRLVCVWRSLADLMAPLLFSFAVGLLWGSRCFSSEPSRLSFILCEFKRRNLAVSTLIGHILFNEYLNLKGFLGILLVSIGILLCQAGST</sequence>
<keyword evidence="1" id="KW-0472">Membrane</keyword>
<evidence type="ECO:0000313" key="3">
    <source>
        <dbReference type="Proteomes" id="UP001651158"/>
    </source>
</evidence>
<reference evidence="2 3" key="1">
    <citation type="journal article" date="2022" name="Front. Cell. Infect. Microbiol.">
        <title>The Genomes of Two Strains of Taenia crassiceps the Animal Model for the Study of Human Cysticercosis.</title>
        <authorList>
            <person name="Bobes R.J."/>
            <person name="Estrada K."/>
            <person name="Rios-Valencia D.G."/>
            <person name="Calderon-Gallegos A."/>
            <person name="de la Torre P."/>
            <person name="Carrero J.C."/>
            <person name="Sanchez-Flores A."/>
            <person name="Laclette J.P."/>
        </authorList>
    </citation>
    <scope>NUCLEOTIDE SEQUENCE [LARGE SCALE GENOMIC DNA]</scope>
    <source>
        <strain evidence="2">WFUcys</strain>
    </source>
</reference>
<keyword evidence="1" id="KW-1133">Transmembrane helix</keyword>
<name>A0ABR4Q9W2_9CEST</name>
<gene>
    <name evidence="2" type="ORF">TcWFU_007530</name>
</gene>
<feature type="transmembrane region" description="Helical" evidence="1">
    <location>
        <begin position="103"/>
        <end position="122"/>
    </location>
</feature>
<comment type="caution">
    <text evidence="2">The sequence shown here is derived from an EMBL/GenBank/DDBJ whole genome shotgun (WGS) entry which is preliminary data.</text>
</comment>
<evidence type="ECO:0008006" key="4">
    <source>
        <dbReference type="Google" id="ProtNLM"/>
    </source>
</evidence>
<dbReference type="Proteomes" id="UP001651158">
    <property type="component" value="Unassembled WGS sequence"/>
</dbReference>
<evidence type="ECO:0000256" key="1">
    <source>
        <dbReference type="SAM" id="Phobius"/>
    </source>
</evidence>
<evidence type="ECO:0000313" key="2">
    <source>
        <dbReference type="EMBL" id="KAL5106331.1"/>
    </source>
</evidence>
<dbReference type="EMBL" id="JAKROA010000006">
    <property type="protein sequence ID" value="KAL5106331.1"/>
    <property type="molecule type" value="Genomic_DNA"/>
</dbReference>
<feature type="transmembrane region" description="Helical" evidence="1">
    <location>
        <begin position="38"/>
        <end position="65"/>
    </location>
</feature>
<keyword evidence="1" id="KW-0812">Transmembrane</keyword>